<evidence type="ECO:0000259" key="1">
    <source>
        <dbReference type="Pfam" id="PF04851"/>
    </source>
</evidence>
<name>A0A401UQ59_9CLOT</name>
<dbReference type="GO" id="GO:0016787">
    <property type="term" value="F:hydrolase activity"/>
    <property type="evidence" value="ECO:0007669"/>
    <property type="project" value="InterPro"/>
</dbReference>
<comment type="caution">
    <text evidence="2">The sequence shown here is derived from an EMBL/GenBank/DDBJ whole genome shotgun (WGS) entry which is preliminary data.</text>
</comment>
<dbReference type="AlphaFoldDB" id="A0A401UQ59"/>
<protein>
    <recommendedName>
        <fullName evidence="1">Helicase/UvrB N-terminal domain-containing protein</fullName>
    </recommendedName>
</protein>
<dbReference type="Proteomes" id="UP000287872">
    <property type="component" value="Unassembled WGS sequence"/>
</dbReference>
<organism evidence="2 3">
    <name type="scientific">Clostridium tagluense</name>
    <dbReference type="NCBI Taxonomy" id="360422"/>
    <lineage>
        <taxon>Bacteria</taxon>
        <taxon>Bacillati</taxon>
        <taxon>Bacillota</taxon>
        <taxon>Clostridia</taxon>
        <taxon>Eubacteriales</taxon>
        <taxon>Clostridiaceae</taxon>
        <taxon>Clostridium</taxon>
    </lineage>
</organism>
<reference evidence="2 3" key="1">
    <citation type="submission" date="2018-11" db="EMBL/GenBank/DDBJ databases">
        <title>Genome sequencing and assembly of Clostridium tagluense strain A121.</title>
        <authorList>
            <person name="Murakami T."/>
            <person name="Segawa T."/>
            <person name="Shcherbakova V.A."/>
            <person name="Mori H."/>
            <person name="Yoshimura Y."/>
        </authorList>
    </citation>
    <scope>NUCLEOTIDE SEQUENCE [LARGE SCALE GENOMIC DNA]</scope>
    <source>
        <strain evidence="2 3">A121</strain>
    </source>
</reference>
<dbReference type="Gene3D" id="3.40.50.300">
    <property type="entry name" value="P-loop containing nucleotide triphosphate hydrolases"/>
    <property type="match status" value="1"/>
</dbReference>
<dbReference type="Pfam" id="PF04851">
    <property type="entry name" value="ResIII"/>
    <property type="match status" value="1"/>
</dbReference>
<keyword evidence="3" id="KW-1185">Reference proteome</keyword>
<dbReference type="InterPro" id="IPR006935">
    <property type="entry name" value="Helicase/UvrB_N"/>
</dbReference>
<dbReference type="EMBL" id="BHYK01000020">
    <property type="protein sequence ID" value="GCD11651.1"/>
    <property type="molecule type" value="Genomic_DNA"/>
</dbReference>
<dbReference type="GO" id="GO:0005524">
    <property type="term" value="F:ATP binding"/>
    <property type="evidence" value="ECO:0007669"/>
    <property type="project" value="InterPro"/>
</dbReference>
<dbReference type="SUPFAM" id="SSF52540">
    <property type="entry name" value="P-loop containing nucleoside triphosphate hydrolases"/>
    <property type="match status" value="1"/>
</dbReference>
<accession>A0A401UQ59</accession>
<proteinExistence type="predicted"/>
<evidence type="ECO:0000313" key="2">
    <source>
        <dbReference type="EMBL" id="GCD11651.1"/>
    </source>
</evidence>
<gene>
    <name evidence="2" type="ORF">Ctaglu_32740</name>
</gene>
<evidence type="ECO:0000313" key="3">
    <source>
        <dbReference type="Proteomes" id="UP000287872"/>
    </source>
</evidence>
<feature type="domain" description="Helicase/UvrB N-terminal" evidence="1">
    <location>
        <begin position="32"/>
        <end position="101"/>
    </location>
</feature>
<dbReference type="InterPro" id="IPR027417">
    <property type="entry name" value="P-loop_NTPase"/>
</dbReference>
<sequence length="108" mass="12300">MVKDELQTFLGELPMFKGLEEYLPRQKGKAFVLKDHQAEAIYNLENMRKNNETIALLYHATGKTITAVTDDKKLGKRTLFIAHTKELVNQVKDAFETAWSEASCLALK</sequence>
<dbReference type="GO" id="GO:0003677">
    <property type="term" value="F:DNA binding"/>
    <property type="evidence" value="ECO:0007669"/>
    <property type="project" value="InterPro"/>
</dbReference>